<keyword evidence="4" id="KW-1185">Reference proteome</keyword>
<proteinExistence type="predicted"/>
<sequence length="784" mass="83635">MVARNDATAAAGGGNRFEWDVALSFAGAQRAYVERVAAALRAAGVRCFYDVDEQVALWGEHLAEVLPAIYAERARAVVLFISAEYAARQWTRLERRSALVRAAREQSEYVLPARFDDTQLPGILSDLVTVDLRSRSPEEFADLVVDKLSKLGLGSAVPPKRARSVAVVRGLPPRNRLHTGREAVLERVGGALETGPVAVVAVQGMGGVGKTQIALEYAHRGVASAKYGFVGWIRSESQLTLVEDLAGLAPALGVPVTADLDETVAAVRAALGAQDAWLMVFDNAPDAVALRRWLPDGPGHVLITSRDRGWRRVAEPIEVEPFTRGESIAYLQAATGNSATGTTVDALADELGDLPLALAQAAAYMDRHRLSIGGYFALYRWQAEAGRWLAEPLEDYPAGVATTWLIQHTALAAADPAALQLLRLCAFLDPDEIDLGLLLSRREQLAGDLTSALADAAGDPASIEAVIGALTKTGLVTRLDDTRLRLHRLIALVTRHQLAADRAEAAWASHAARLIHVLFPDQPWDHPHWHTVARLAAHATAAAAHAARTATAAGQAPPDEAGAVLSLLGAYLGERADYSTASAVLSRAFALTEATHGPEHPEVARTLGNLALVQKALGEHEAARASLERVLAIFEAVDGSDHPRVARTLNNLGNVQRELGDLDAALTNLQRALAIEENAYGPDHPEVARTLGNIGNVQRDLGQLDAALTNLQSALTIQETVYGHDHPDVARALANLGCVQQARGDLDAAHSSFEQALSIFVSALGAGHPDASWVQRLFDGLADP</sequence>
<dbReference type="SMART" id="SM00255">
    <property type="entry name" value="TIR"/>
    <property type="match status" value="1"/>
</dbReference>
<dbReference type="InterPro" id="IPR000157">
    <property type="entry name" value="TIR_dom"/>
</dbReference>
<dbReference type="PROSITE" id="PS50005">
    <property type="entry name" value="TPR"/>
    <property type="match status" value="1"/>
</dbReference>
<feature type="domain" description="TIR" evidence="2">
    <location>
        <begin position="18"/>
        <end position="171"/>
    </location>
</feature>
<dbReference type="Gene3D" id="3.40.50.300">
    <property type="entry name" value="P-loop containing nucleotide triphosphate hydrolases"/>
    <property type="match status" value="1"/>
</dbReference>
<dbReference type="InterPro" id="IPR056681">
    <property type="entry name" value="DUF7779"/>
</dbReference>
<dbReference type="EMBL" id="BAAAYN010000011">
    <property type="protein sequence ID" value="GAA3384954.1"/>
    <property type="molecule type" value="Genomic_DNA"/>
</dbReference>
<reference evidence="4" key="1">
    <citation type="journal article" date="2019" name="Int. J. Syst. Evol. Microbiol.">
        <title>The Global Catalogue of Microorganisms (GCM) 10K type strain sequencing project: providing services to taxonomists for standard genome sequencing and annotation.</title>
        <authorList>
            <consortium name="The Broad Institute Genomics Platform"/>
            <consortium name="The Broad Institute Genome Sequencing Center for Infectious Disease"/>
            <person name="Wu L."/>
            <person name="Ma J."/>
        </authorList>
    </citation>
    <scope>NUCLEOTIDE SEQUENCE [LARGE SCALE GENOMIC DNA]</scope>
    <source>
        <strain evidence="4">JCM 9458</strain>
    </source>
</reference>
<gene>
    <name evidence="3" type="primary">fxsT</name>
    <name evidence="3" type="ORF">GCM10020369_16560</name>
</gene>
<dbReference type="Proteomes" id="UP001501676">
    <property type="component" value="Unassembled WGS sequence"/>
</dbReference>
<dbReference type="InterPro" id="IPR035897">
    <property type="entry name" value="Toll_tir_struct_dom_sf"/>
</dbReference>
<comment type="caution">
    <text evidence="3">The sequence shown here is derived from an EMBL/GenBank/DDBJ whole genome shotgun (WGS) entry which is preliminary data.</text>
</comment>
<organism evidence="3 4">
    <name type="scientific">Cryptosporangium minutisporangium</name>
    <dbReference type="NCBI Taxonomy" id="113569"/>
    <lineage>
        <taxon>Bacteria</taxon>
        <taxon>Bacillati</taxon>
        <taxon>Actinomycetota</taxon>
        <taxon>Actinomycetes</taxon>
        <taxon>Cryptosporangiales</taxon>
        <taxon>Cryptosporangiaceae</taxon>
        <taxon>Cryptosporangium</taxon>
    </lineage>
</organism>
<dbReference type="Pfam" id="PF25000">
    <property type="entry name" value="DUF7779"/>
    <property type="match status" value="1"/>
</dbReference>
<dbReference type="PRINTS" id="PR00381">
    <property type="entry name" value="KINESINLIGHT"/>
</dbReference>
<accession>A0ABP6SV99</accession>
<dbReference type="Pfam" id="PF13676">
    <property type="entry name" value="TIR_2"/>
    <property type="match status" value="1"/>
</dbReference>
<protein>
    <submittedName>
        <fullName evidence="3">FxSxx-COOH system tetratricopeptide repeat protein</fullName>
    </submittedName>
</protein>
<dbReference type="Pfam" id="PF13424">
    <property type="entry name" value="TPR_12"/>
    <property type="match status" value="2"/>
</dbReference>
<dbReference type="SUPFAM" id="SSF48452">
    <property type="entry name" value="TPR-like"/>
    <property type="match status" value="2"/>
</dbReference>
<evidence type="ECO:0000313" key="3">
    <source>
        <dbReference type="EMBL" id="GAA3384954.1"/>
    </source>
</evidence>
<feature type="repeat" description="TPR" evidence="1">
    <location>
        <begin position="646"/>
        <end position="679"/>
    </location>
</feature>
<dbReference type="Gene3D" id="1.25.40.10">
    <property type="entry name" value="Tetratricopeptide repeat domain"/>
    <property type="match status" value="2"/>
</dbReference>
<evidence type="ECO:0000313" key="4">
    <source>
        <dbReference type="Proteomes" id="UP001501676"/>
    </source>
</evidence>
<evidence type="ECO:0000256" key="1">
    <source>
        <dbReference type="PROSITE-ProRule" id="PRU00339"/>
    </source>
</evidence>
<dbReference type="SUPFAM" id="SSF52540">
    <property type="entry name" value="P-loop containing nucleoside triphosphate hydrolases"/>
    <property type="match status" value="1"/>
</dbReference>
<dbReference type="Gene3D" id="3.40.50.10140">
    <property type="entry name" value="Toll/interleukin-1 receptor homology (TIR) domain"/>
    <property type="match status" value="1"/>
</dbReference>
<dbReference type="InterPro" id="IPR019734">
    <property type="entry name" value="TPR_rpt"/>
</dbReference>
<dbReference type="Pfam" id="PF13374">
    <property type="entry name" value="TPR_10"/>
    <property type="match status" value="1"/>
</dbReference>
<dbReference type="InterPro" id="IPR027417">
    <property type="entry name" value="P-loop_NTPase"/>
</dbReference>
<dbReference type="SUPFAM" id="SSF52200">
    <property type="entry name" value="Toll/Interleukin receptor TIR domain"/>
    <property type="match status" value="1"/>
</dbReference>
<dbReference type="InterPro" id="IPR011990">
    <property type="entry name" value="TPR-like_helical_dom_sf"/>
</dbReference>
<evidence type="ECO:0000259" key="2">
    <source>
        <dbReference type="SMART" id="SM00255"/>
    </source>
</evidence>
<dbReference type="SMART" id="SM00028">
    <property type="entry name" value="TPR"/>
    <property type="match status" value="4"/>
</dbReference>
<dbReference type="PANTHER" id="PTHR46082">
    <property type="entry name" value="ATP/GTP-BINDING PROTEIN-RELATED"/>
    <property type="match status" value="1"/>
</dbReference>
<keyword evidence="1" id="KW-0802">TPR repeat</keyword>
<dbReference type="PANTHER" id="PTHR46082:SF6">
    <property type="entry name" value="AAA+ ATPASE DOMAIN-CONTAINING PROTEIN-RELATED"/>
    <property type="match status" value="1"/>
</dbReference>
<name>A0ABP6SV99_9ACTN</name>
<dbReference type="RefSeq" id="WP_345727405.1">
    <property type="nucleotide sequence ID" value="NZ_BAAAYN010000011.1"/>
</dbReference>
<dbReference type="InterPro" id="IPR053137">
    <property type="entry name" value="NLR-like"/>
</dbReference>